<proteinExistence type="predicted"/>
<gene>
    <name evidence="2" type="ORF">CS022_06280</name>
</gene>
<evidence type="ECO:0000313" key="3">
    <source>
        <dbReference type="Proteomes" id="UP000290287"/>
    </source>
</evidence>
<keyword evidence="1" id="KW-0732">Signal</keyword>
<organism evidence="2 3">
    <name type="scientific">Veronia nyctiphanis</name>
    <dbReference type="NCBI Taxonomy" id="1278244"/>
    <lineage>
        <taxon>Bacteria</taxon>
        <taxon>Pseudomonadati</taxon>
        <taxon>Pseudomonadota</taxon>
        <taxon>Gammaproteobacteria</taxon>
        <taxon>Vibrionales</taxon>
        <taxon>Vibrionaceae</taxon>
        <taxon>Veronia</taxon>
    </lineage>
</organism>
<dbReference type="AlphaFoldDB" id="A0A4Q0YXH4"/>
<dbReference type="InterPro" id="IPR011990">
    <property type="entry name" value="TPR-like_helical_dom_sf"/>
</dbReference>
<dbReference type="RefSeq" id="WP_129121574.1">
    <property type="nucleotide sequence ID" value="NZ_PEIB01000005.1"/>
</dbReference>
<comment type="caution">
    <text evidence="2">The sequence shown here is derived from an EMBL/GenBank/DDBJ whole genome shotgun (WGS) entry which is preliminary data.</text>
</comment>
<keyword evidence="3" id="KW-1185">Reference proteome</keyword>
<dbReference type="SUPFAM" id="SSF48452">
    <property type="entry name" value="TPR-like"/>
    <property type="match status" value="1"/>
</dbReference>
<evidence type="ECO:0000313" key="2">
    <source>
        <dbReference type="EMBL" id="RXJ73899.1"/>
    </source>
</evidence>
<name>A0A4Q0YXH4_9GAMM</name>
<dbReference type="OrthoDB" id="5918579at2"/>
<dbReference type="Proteomes" id="UP000290287">
    <property type="component" value="Unassembled WGS sequence"/>
</dbReference>
<protein>
    <submittedName>
        <fullName evidence="2">Uncharacterized protein</fullName>
    </submittedName>
</protein>
<sequence>MKRGLWLALFFLPFYVFAADTDTQPITFASGYETIKQELAAQNYQDALLLVEATISENRQHKAILAALRGKALWGLGNIIEAQETLLLAYQSRVLPPDELRDVLRYLIRIVGERKMHRASAAFTSHYLKLEPDDMQYRLAYVRTLFKLDQCKQVLIQHRILLKRLKEPTEDIWIIKARCQEKLGQFIPLLNTLTAIESRFGLTPDLVRTRARVFFKAKDYQKSYQILRGLIASGRGLVGEDFLMMADAAYRNGEIAVAANAVDIGLASRVLPPSRQHYKWLLKYQFESQQWHKALETSMWLNAKPEMQVLKVRAHSALNVEEFETCSDAASLAISIGAGSDNALWKLHGYCAMKAGQYSQAEKAFREWGKREPNSDAQYWLSTLDVLKRKR</sequence>
<reference evidence="2 3" key="1">
    <citation type="submission" date="2017-10" db="EMBL/GenBank/DDBJ databases">
        <title>Nyctiphanis sp. nov., isolated from the stomach of the euphausiid Nyctiphanes simplex (Hansen, 1911) in the Gulf of California.</title>
        <authorList>
            <person name="Gomez-Gil B."/>
            <person name="Aguilar-Mendez M."/>
            <person name="Lopez-Cortes A."/>
            <person name="Gomez-Gutierrez J."/>
            <person name="Roque A."/>
            <person name="Lang E."/>
            <person name="Gonzalez-Castillo A."/>
        </authorList>
    </citation>
    <scope>NUCLEOTIDE SEQUENCE [LARGE SCALE GENOMIC DNA]</scope>
    <source>
        <strain evidence="2 3">CAIM 600</strain>
    </source>
</reference>
<feature type="signal peptide" evidence="1">
    <location>
        <begin position="1"/>
        <end position="18"/>
    </location>
</feature>
<accession>A0A4Q0YXH4</accession>
<evidence type="ECO:0000256" key="1">
    <source>
        <dbReference type="SAM" id="SignalP"/>
    </source>
</evidence>
<feature type="chain" id="PRO_5020631892" evidence="1">
    <location>
        <begin position="19"/>
        <end position="391"/>
    </location>
</feature>
<dbReference type="EMBL" id="PEIB01000005">
    <property type="protein sequence ID" value="RXJ73899.1"/>
    <property type="molecule type" value="Genomic_DNA"/>
</dbReference>
<dbReference type="Gene3D" id="1.25.40.10">
    <property type="entry name" value="Tetratricopeptide repeat domain"/>
    <property type="match status" value="2"/>
</dbReference>